<dbReference type="KEGG" id="rgu:A4W93_15390"/>
<dbReference type="SUPFAM" id="SSF46785">
    <property type="entry name" value="Winged helix' DNA-binding domain"/>
    <property type="match status" value="1"/>
</dbReference>
<gene>
    <name evidence="5" type="ORF">A4W93_15390</name>
</gene>
<dbReference type="Pfam" id="PF00126">
    <property type="entry name" value="HTH_1"/>
    <property type="match status" value="1"/>
</dbReference>
<name>A0A1W6LA43_9BURK</name>
<evidence type="ECO:0000256" key="4">
    <source>
        <dbReference type="ARBA" id="ARBA00023163"/>
    </source>
</evidence>
<dbReference type="OrthoDB" id="9072091at2"/>
<keyword evidence="2" id="KW-0805">Transcription regulation</keyword>
<protein>
    <submittedName>
        <fullName evidence="5">LysR family transcriptional regulator</fullName>
    </submittedName>
</protein>
<comment type="similarity">
    <text evidence="1">Belongs to the LysR transcriptional regulatory family.</text>
</comment>
<dbReference type="InterPro" id="IPR005119">
    <property type="entry name" value="LysR_subst-bd"/>
</dbReference>
<dbReference type="PROSITE" id="PS50931">
    <property type="entry name" value="HTH_LYSR"/>
    <property type="match status" value="1"/>
</dbReference>
<keyword evidence="6" id="KW-1185">Reference proteome</keyword>
<keyword evidence="4" id="KW-0804">Transcription</keyword>
<reference evidence="5 6" key="1">
    <citation type="submission" date="2016-04" db="EMBL/GenBank/DDBJ databases">
        <title>Complete genome sequence of natural rubber-degrading, novel Gram-negative bacterium, Rhizobacter gummiphilus strain NS21.</title>
        <authorList>
            <person name="Tabata M."/>
            <person name="Kasai D."/>
            <person name="Fukuda M."/>
        </authorList>
    </citation>
    <scope>NUCLEOTIDE SEQUENCE [LARGE SCALE GENOMIC DNA]</scope>
    <source>
        <strain evidence="5 6">NS21</strain>
    </source>
</reference>
<evidence type="ECO:0000256" key="1">
    <source>
        <dbReference type="ARBA" id="ARBA00009437"/>
    </source>
</evidence>
<dbReference type="Proteomes" id="UP000193427">
    <property type="component" value="Chromosome"/>
</dbReference>
<dbReference type="InterPro" id="IPR000847">
    <property type="entry name" value="LysR_HTH_N"/>
</dbReference>
<evidence type="ECO:0000256" key="2">
    <source>
        <dbReference type="ARBA" id="ARBA00023015"/>
    </source>
</evidence>
<dbReference type="PANTHER" id="PTHR30537">
    <property type="entry name" value="HTH-TYPE TRANSCRIPTIONAL REGULATOR"/>
    <property type="match status" value="1"/>
</dbReference>
<dbReference type="InterPro" id="IPR036388">
    <property type="entry name" value="WH-like_DNA-bd_sf"/>
</dbReference>
<dbReference type="Gene3D" id="1.10.10.10">
    <property type="entry name" value="Winged helix-like DNA-binding domain superfamily/Winged helix DNA-binding domain"/>
    <property type="match status" value="1"/>
</dbReference>
<dbReference type="EMBL" id="CP015118">
    <property type="protein sequence ID" value="ARN21165.1"/>
    <property type="molecule type" value="Genomic_DNA"/>
</dbReference>
<dbReference type="RefSeq" id="WP_085751453.1">
    <property type="nucleotide sequence ID" value="NZ_BSPR01000004.1"/>
</dbReference>
<keyword evidence="3" id="KW-0238">DNA-binding</keyword>
<dbReference type="InterPro" id="IPR058163">
    <property type="entry name" value="LysR-type_TF_proteobact-type"/>
</dbReference>
<dbReference type="PANTHER" id="PTHR30537:SF3">
    <property type="entry name" value="TRANSCRIPTIONAL REGULATORY PROTEIN"/>
    <property type="match status" value="1"/>
</dbReference>
<accession>A0A1W6LA43</accession>
<proteinExistence type="inferred from homology"/>
<evidence type="ECO:0000313" key="6">
    <source>
        <dbReference type="Proteomes" id="UP000193427"/>
    </source>
</evidence>
<dbReference type="GO" id="GO:0006351">
    <property type="term" value="P:DNA-templated transcription"/>
    <property type="evidence" value="ECO:0007669"/>
    <property type="project" value="TreeGrafter"/>
</dbReference>
<evidence type="ECO:0000256" key="3">
    <source>
        <dbReference type="ARBA" id="ARBA00023125"/>
    </source>
</evidence>
<evidence type="ECO:0000313" key="5">
    <source>
        <dbReference type="EMBL" id="ARN21165.1"/>
    </source>
</evidence>
<dbReference type="GO" id="GO:0043565">
    <property type="term" value="F:sequence-specific DNA binding"/>
    <property type="evidence" value="ECO:0007669"/>
    <property type="project" value="TreeGrafter"/>
</dbReference>
<dbReference type="Pfam" id="PF03466">
    <property type="entry name" value="LysR_substrate"/>
    <property type="match status" value="1"/>
</dbReference>
<dbReference type="GO" id="GO:0003700">
    <property type="term" value="F:DNA-binding transcription factor activity"/>
    <property type="evidence" value="ECO:0007669"/>
    <property type="project" value="InterPro"/>
</dbReference>
<sequence>MNWDDARLFLALGRETTLRGAARVLGVDQATVGRRIAAMEKALGTKLFLRASDGYVLTAAGEVAFGAASRMETAALELQSKLEGQDDALSGVVKVTSTDSIAIDVLIPAMATLRERHPTIRVDLEVTTQVLNLSRRQADLAIRNQKPENPDLFVRRLASWPVGLFASEDYLARRGEPVPGTEFAGHDVVGFRPHIEKGGWFTLVDEPSRQGTVAAALNAGLLIRHAVAAGLGLAEMPLVHGIRDGLVRVWPERVRKARYDVWLVMHPDLRNTARVRAVADFFARALKDEG</sequence>
<dbReference type="InterPro" id="IPR036390">
    <property type="entry name" value="WH_DNA-bd_sf"/>
</dbReference>
<dbReference type="SUPFAM" id="SSF53850">
    <property type="entry name" value="Periplasmic binding protein-like II"/>
    <property type="match status" value="1"/>
</dbReference>
<organism evidence="5 6">
    <name type="scientific">Piscinibacter gummiphilus</name>
    <dbReference type="NCBI Taxonomy" id="946333"/>
    <lineage>
        <taxon>Bacteria</taxon>
        <taxon>Pseudomonadati</taxon>
        <taxon>Pseudomonadota</taxon>
        <taxon>Betaproteobacteria</taxon>
        <taxon>Burkholderiales</taxon>
        <taxon>Sphaerotilaceae</taxon>
        <taxon>Piscinibacter</taxon>
    </lineage>
</organism>
<dbReference type="Gene3D" id="3.40.190.290">
    <property type="match status" value="1"/>
</dbReference>
<dbReference type="STRING" id="946333.A4W93_15390"/>
<dbReference type="AlphaFoldDB" id="A0A1W6LA43"/>